<evidence type="ECO:0000259" key="2">
    <source>
        <dbReference type="Pfam" id="PF09681"/>
    </source>
</evidence>
<name>A0ABY9PY96_9FIRM</name>
<evidence type="ECO:0000256" key="1">
    <source>
        <dbReference type="SAM" id="Coils"/>
    </source>
</evidence>
<dbReference type="InterPro" id="IPR010056">
    <property type="entry name" value="Phage_rep_org__N"/>
</dbReference>
<feature type="domain" description="Phage replisome organiser N-terminal" evidence="2">
    <location>
        <begin position="8"/>
        <end position="123"/>
    </location>
</feature>
<protein>
    <recommendedName>
        <fullName evidence="2">Phage replisome organiser N-terminal domain-containing protein</fullName>
    </recommendedName>
</protein>
<dbReference type="EMBL" id="CP101637">
    <property type="protein sequence ID" value="WMT80627.1"/>
    <property type="molecule type" value="Genomic_DNA"/>
</dbReference>
<proteinExistence type="predicted"/>
<organism evidence="3 4">
    <name type="scientific">Terrisporobacter mayombei</name>
    <dbReference type="NCBI Taxonomy" id="1541"/>
    <lineage>
        <taxon>Bacteria</taxon>
        <taxon>Bacillati</taxon>
        <taxon>Bacillota</taxon>
        <taxon>Clostridia</taxon>
        <taxon>Peptostreptococcales</taxon>
        <taxon>Peptostreptococcaceae</taxon>
        <taxon>Terrisporobacter</taxon>
    </lineage>
</organism>
<feature type="coiled-coil region" evidence="1">
    <location>
        <begin position="158"/>
        <end position="185"/>
    </location>
</feature>
<dbReference type="Pfam" id="PF09681">
    <property type="entry name" value="Phage_rep_org_N"/>
    <property type="match status" value="1"/>
</dbReference>
<dbReference type="NCBIfam" id="TIGR01714">
    <property type="entry name" value="phage_rep_org_N"/>
    <property type="match status" value="1"/>
</dbReference>
<keyword evidence="1" id="KW-0175">Coiled coil</keyword>
<reference evidence="3 4" key="1">
    <citation type="submission" date="2022-07" db="EMBL/GenBank/DDBJ databases">
        <title>Genome sequence of Terrisporobacter mayombei DSM6539.</title>
        <authorList>
            <person name="Boeer T."/>
            <person name="Bengelsdorf F.R."/>
            <person name="Daniel R."/>
            <person name="Poehlein A."/>
        </authorList>
    </citation>
    <scope>NUCLEOTIDE SEQUENCE [LARGE SCALE GENOMIC DNA]</scope>
    <source>
        <strain evidence="3 4">DSM 6539</strain>
    </source>
</reference>
<dbReference type="RefSeq" id="WP_228104860.1">
    <property type="nucleotide sequence ID" value="NZ_CP101637.1"/>
</dbReference>
<dbReference type="Proteomes" id="UP001235030">
    <property type="component" value="Chromosome"/>
</dbReference>
<evidence type="ECO:0000313" key="3">
    <source>
        <dbReference type="EMBL" id="WMT80627.1"/>
    </source>
</evidence>
<evidence type="ECO:0000313" key="4">
    <source>
        <dbReference type="Proteomes" id="UP001235030"/>
    </source>
</evidence>
<accession>A0ABY9PY96</accession>
<gene>
    <name evidence="3" type="ORF">TEMA_09480</name>
</gene>
<keyword evidence="4" id="KW-1185">Reference proteome</keyword>
<sequence>MAKKRYYWMRLKENFFREKRIKKLRQIAGGDTFTIIYLKMQLLSLQSDGLLEYEGVENSFAEELALEIDEDIENVKVTLMFLQKNNLIEETVDNTFLLPEAVENMGSESSSTERVRKHREKKKLLENKEDDVDLLHCNTDVTNSNVTDCYSNECNGPREETEQRREEQETDIDLETEIKTELEQQQDIERKDVVGLISIYFPYLNEKDLNTIADEFLKINKDLYYLSEKLILAVDAKNIENKVGYLLKAIKEDYQIRYATSLENLATVWEQELLEKPNNLIIADKVKYYRFKCNKER</sequence>